<accession>A0A1N6RMP8</accession>
<dbReference type="AlphaFoldDB" id="A0A1N6RMP8"/>
<dbReference type="OrthoDB" id="8687362at2"/>
<evidence type="ECO:0008006" key="3">
    <source>
        <dbReference type="Google" id="ProtNLM"/>
    </source>
</evidence>
<gene>
    <name evidence="1" type="ORF">SAMN05421833_101443</name>
</gene>
<proteinExistence type="predicted"/>
<evidence type="ECO:0000313" key="1">
    <source>
        <dbReference type="EMBL" id="SIQ30071.1"/>
    </source>
</evidence>
<evidence type="ECO:0000313" key="2">
    <source>
        <dbReference type="Proteomes" id="UP000186096"/>
    </source>
</evidence>
<dbReference type="EMBL" id="FTNI01000001">
    <property type="protein sequence ID" value="SIQ30071.1"/>
    <property type="molecule type" value="Genomic_DNA"/>
</dbReference>
<organism evidence="1 2">
    <name type="scientific">Microbispora rosea</name>
    <dbReference type="NCBI Taxonomy" id="58117"/>
    <lineage>
        <taxon>Bacteria</taxon>
        <taxon>Bacillati</taxon>
        <taxon>Actinomycetota</taxon>
        <taxon>Actinomycetes</taxon>
        <taxon>Streptosporangiales</taxon>
        <taxon>Streptosporangiaceae</taxon>
        <taxon>Microbispora</taxon>
    </lineage>
</organism>
<dbReference type="RefSeq" id="WP_076432241.1">
    <property type="nucleotide sequence ID" value="NZ_FTNI01000001.1"/>
</dbReference>
<dbReference type="CDD" id="cd12913">
    <property type="entry name" value="PDC1_MCP_like"/>
    <property type="match status" value="1"/>
</dbReference>
<dbReference type="Proteomes" id="UP000186096">
    <property type="component" value="Unassembled WGS sequence"/>
</dbReference>
<dbReference type="Pfam" id="PF22673">
    <property type="entry name" value="MCP-like_PDC_1"/>
    <property type="match status" value="1"/>
</dbReference>
<keyword evidence="2" id="KW-1185">Reference proteome</keyword>
<dbReference type="STRING" id="58117.SAMN05421833_101443"/>
<sequence>MSTPASLVQAGQDHAAAAVARVREAAEGVFEALREVRDAAVACVLPAGGTRRPVVADLAALRPLLWARLRGGALPVHLPAHLPVHLPALIAGIGFIAAPGLLADAPWYLEWWQENPSGDPVQLLRDMDPASSAFYDYTHWDWYAGPSSGADRTICGPYVDYLCTDEYSLTLSVPVLAGGSFAGVAAADVFVRRFEAAVLPALREIPGPAFLVNVEGRVVASNTASRVAGSVYRGGSRDGDHVVRRVGDLPLSLVTATACEAV</sequence>
<protein>
    <recommendedName>
        <fullName evidence="3">Cache domain-containing protein</fullName>
    </recommendedName>
</protein>
<dbReference type="Gene3D" id="3.30.450.20">
    <property type="entry name" value="PAS domain"/>
    <property type="match status" value="1"/>
</dbReference>
<name>A0A1N6RMP8_9ACTN</name>
<reference evidence="2" key="1">
    <citation type="submission" date="2017-01" db="EMBL/GenBank/DDBJ databases">
        <authorList>
            <person name="Varghese N."/>
            <person name="Submissions S."/>
        </authorList>
    </citation>
    <scope>NUCLEOTIDE SEQUENCE [LARGE SCALE GENOMIC DNA]</scope>
    <source>
        <strain evidence="2">ATCC 12950</strain>
    </source>
</reference>